<dbReference type="AlphaFoldDB" id="A0A822YLS0"/>
<sequence>MNTLVRERRLEDIAEGAVMQIWRLEVVLDIAARCTDANPDAHPSMSEVLQILEVMSPCPREFLRVSFRLLLKENDSGIWASFPSFGACIFVLQSKDDGTIEISEASSEEIAAEKLEKSMRRHCPTNQRKEKFNYSCHNSFSRAVKPPKNVSLLVSPRVGLLDKITNIKIE</sequence>
<reference evidence="1 2" key="1">
    <citation type="journal article" date="2020" name="Mol. Biol. Evol.">
        <title>Distinct Expression and Methylation Patterns for Genes with Different Fates following a Single Whole-Genome Duplication in Flowering Plants.</title>
        <authorList>
            <person name="Shi T."/>
            <person name="Rahmani R.S."/>
            <person name="Gugger P.F."/>
            <person name="Wang M."/>
            <person name="Li H."/>
            <person name="Zhang Y."/>
            <person name="Li Z."/>
            <person name="Wang Q."/>
            <person name="Van de Peer Y."/>
            <person name="Marchal K."/>
            <person name="Chen J."/>
        </authorList>
    </citation>
    <scope>NUCLEOTIDE SEQUENCE [LARGE SCALE GENOMIC DNA]</scope>
    <source>
        <tissue evidence="1">Leaf</tissue>
    </source>
</reference>
<accession>A0A822YLS0</accession>
<name>A0A822YLS0_NELNU</name>
<keyword evidence="2" id="KW-1185">Reference proteome</keyword>
<evidence type="ECO:0000313" key="2">
    <source>
        <dbReference type="Proteomes" id="UP000607653"/>
    </source>
</evidence>
<organism evidence="1 2">
    <name type="scientific">Nelumbo nucifera</name>
    <name type="common">Sacred lotus</name>
    <dbReference type="NCBI Taxonomy" id="4432"/>
    <lineage>
        <taxon>Eukaryota</taxon>
        <taxon>Viridiplantae</taxon>
        <taxon>Streptophyta</taxon>
        <taxon>Embryophyta</taxon>
        <taxon>Tracheophyta</taxon>
        <taxon>Spermatophyta</taxon>
        <taxon>Magnoliopsida</taxon>
        <taxon>Proteales</taxon>
        <taxon>Nelumbonaceae</taxon>
        <taxon>Nelumbo</taxon>
    </lineage>
</organism>
<comment type="caution">
    <text evidence="1">The sequence shown here is derived from an EMBL/GenBank/DDBJ whole genome shotgun (WGS) entry which is preliminary data.</text>
</comment>
<gene>
    <name evidence="1" type="ORF">HUJ06_011382</name>
</gene>
<proteinExistence type="predicted"/>
<dbReference type="Proteomes" id="UP000607653">
    <property type="component" value="Unassembled WGS sequence"/>
</dbReference>
<dbReference type="EMBL" id="DUZY01000003">
    <property type="protein sequence ID" value="DAD32531.1"/>
    <property type="molecule type" value="Genomic_DNA"/>
</dbReference>
<evidence type="ECO:0000313" key="1">
    <source>
        <dbReference type="EMBL" id="DAD32531.1"/>
    </source>
</evidence>
<protein>
    <submittedName>
        <fullName evidence="1">Uncharacterized protein</fullName>
    </submittedName>
</protein>